<evidence type="ECO:0000256" key="6">
    <source>
        <dbReference type="ARBA" id="ARBA00023004"/>
    </source>
</evidence>
<dbReference type="SUPFAM" id="SSF54292">
    <property type="entry name" value="2Fe-2S ferredoxin-like"/>
    <property type="match status" value="1"/>
</dbReference>
<dbReference type="PROSITE" id="PS00197">
    <property type="entry name" value="2FE2S_FER_1"/>
    <property type="match status" value="1"/>
</dbReference>
<dbReference type="InterPro" id="IPR001041">
    <property type="entry name" value="2Fe-2S_ferredoxin-type"/>
</dbReference>
<comment type="cofactor">
    <cofactor evidence="1">
        <name>FAD</name>
        <dbReference type="ChEBI" id="CHEBI:57692"/>
    </cofactor>
</comment>
<protein>
    <submittedName>
        <fullName evidence="10">Oxidoreductase</fullName>
    </submittedName>
</protein>
<dbReference type="CDD" id="cd06185">
    <property type="entry name" value="PDR_like"/>
    <property type="match status" value="1"/>
</dbReference>
<evidence type="ECO:0000256" key="3">
    <source>
        <dbReference type="ARBA" id="ARBA00022714"/>
    </source>
</evidence>
<dbReference type="InterPro" id="IPR006058">
    <property type="entry name" value="2Fe2S_fd_BS"/>
</dbReference>
<name>A0A641AK08_9ACTN</name>
<feature type="domain" description="FAD-binding FR-type" evidence="9">
    <location>
        <begin position="11"/>
        <end position="112"/>
    </location>
</feature>
<dbReference type="Pfam" id="PF00175">
    <property type="entry name" value="NAD_binding_1"/>
    <property type="match status" value="1"/>
</dbReference>
<keyword evidence="7" id="KW-0411">Iron-sulfur</keyword>
<dbReference type="InterPro" id="IPR036010">
    <property type="entry name" value="2Fe-2S_ferredoxin-like_sf"/>
</dbReference>
<dbReference type="InterPro" id="IPR050415">
    <property type="entry name" value="MRET"/>
</dbReference>
<keyword evidence="2" id="KW-0285">Flavoprotein</keyword>
<dbReference type="SUPFAM" id="SSF63380">
    <property type="entry name" value="Riboflavin synthase domain-like"/>
    <property type="match status" value="1"/>
</dbReference>
<keyword evidence="6" id="KW-0408">Iron</keyword>
<dbReference type="Gene3D" id="2.40.30.10">
    <property type="entry name" value="Translation factors"/>
    <property type="match status" value="1"/>
</dbReference>
<evidence type="ECO:0000313" key="10">
    <source>
        <dbReference type="EMBL" id="KAA1373072.1"/>
    </source>
</evidence>
<dbReference type="PANTHER" id="PTHR47354:SF1">
    <property type="entry name" value="CARNITINE MONOOXYGENASE REDUCTASE SUBUNIT"/>
    <property type="match status" value="1"/>
</dbReference>
<feature type="domain" description="2Fe-2S ferredoxin-type" evidence="8">
    <location>
        <begin position="237"/>
        <end position="322"/>
    </location>
</feature>
<evidence type="ECO:0000256" key="7">
    <source>
        <dbReference type="ARBA" id="ARBA00023014"/>
    </source>
</evidence>
<dbReference type="OrthoDB" id="3807506at2"/>
<dbReference type="InterPro" id="IPR001433">
    <property type="entry name" value="OxRdtase_FAD/NAD-bd"/>
</dbReference>
<keyword evidence="3" id="KW-0001">2Fe-2S</keyword>
<organism evidence="10 11">
    <name type="scientific">Aeromicrobium fastidiosum</name>
    <dbReference type="NCBI Taxonomy" id="52699"/>
    <lineage>
        <taxon>Bacteria</taxon>
        <taxon>Bacillati</taxon>
        <taxon>Actinomycetota</taxon>
        <taxon>Actinomycetes</taxon>
        <taxon>Propionibacteriales</taxon>
        <taxon>Nocardioidaceae</taxon>
        <taxon>Aeromicrobium</taxon>
    </lineage>
</organism>
<evidence type="ECO:0000256" key="1">
    <source>
        <dbReference type="ARBA" id="ARBA00001974"/>
    </source>
</evidence>
<dbReference type="GO" id="GO:0016491">
    <property type="term" value="F:oxidoreductase activity"/>
    <property type="evidence" value="ECO:0007669"/>
    <property type="project" value="UniProtKB-KW"/>
</dbReference>
<keyword evidence="11" id="KW-1185">Reference proteome</keyword>
<dbReference type="PRINTS" id="PR00409">
    <property type="entry name" value="PHDIOXRDTASE"/>
</dbReference>
<dbReference type="GO" id="GO:0046872">
    <property type="term" value="F:metal ion binding"/>
    <property type="evidence" value="ECO:0007669"/>
    <property type="project" value="UniProtKB-KW"/>
</dbReference>
<dbReference type="PROSITE" id="PS51085">
    <property type="entry name" value="2FE2S_FER_2"/>
    <property type="match status" value="1"/>
</dbReference>
<dbReference type="AlphaFoldDB" id="A0A641AK08"/>
<dbReference type="SUPFAM" id="SSF52343">
    <property type="entry name" value="Ferredoxin reductase-like, C-terminal NADP-linked domain"/>
    <property type="match status" value="1"/>
</dbReference>
<evidence type="ECO:0000256" key="5">
    <source>
        <dbReference type="ARBA" id="ARBA00023002"/>
    </source>
</evidence>
<evidence type="ECO:0000256" key="2">
    <source>
        <dbReference type="ARBA" id="ARBA00022630"/>
    </source>
</evidence>
<dbReference type="PANTHER" id="PTHR47354">
    <property type="entry name" value="NADH OXIDOREDUCTASE HCR"/>
    <property type="match status" value="1"/>
</dbReference>
<dbReference type="RefSeq" id="WP_129185220.1">
    <property type="nucleotide sequence ID" value="NZ_JBHSAH010000003.1"/>
</dbReference>
<accession>A0A641AK08</accession>
<dbReference type="InterPro" id="IPR039261">
    <property type="entry name" value="FNR_nucleotide-bd"/>
</dbReference>
<dbReference type="EMBL" id="SDPP02000006">
    <property type="protein sequence ID" value="KAA1373072.1"/>
    <property type="molecule type" value="Genomic_DNA"/>
</dbReference>
<keyword evidence="5" id="KW-0560">Oxidoreductase</keyword>
<evidence type="ECO:0000256" key="4">
    <source>
        <dbReference type="ARBA" id="ARBA00022723"/>
    </source>
</evidence>
<comment type="caution">
    <text evidence="10">The sequence shown here is derived from an EMBL/GenBank/DDBJ whole genome shotgun (WGS) entry which is preliminary data.</text>
</comment>
<sequence>MPVSPASPVAPSSALDVVVERRHEPVADVVELTLRSADGRALPPWQPGAHIDVFAGDDVVRQYSLCGPADAATWTIAVRVLQDGLGGSLRMATLSAGDHVTVSEPRNHFELVEAASYVFVAGGIGITPILPMVRSASQRGAAWSLAYGGRSESLMPYLAELRELPGGTLDVWTDDGRGPIDVRRLLEVPSAGTAIYCCGPEPLLAAMESAVGAWPDGALHVERFTPRPVDTSDVHAFDVELVRSGVTLMVTGERSILDTMSDAGIAVPFSCGEGVCGTCETRVLAGAVDHRDSILTPAEQAANDTMMVCVSRARDGRLTLDC</sequence>
<dbReference type="GO" id="GO:0051537">
    <property type="term" value="F:2 iron, 2 sulfur cluster binding"/>
    <property type="evidence" value="ECO:0007669"/>
    <property type="project" value="UniProtKB-KW"/>
</dbReference>
<proteinExistence type="predicted"/>
<dbReference type="Pfam" id="PF00111">
    <property type="entry name" value="Fer2"/>
    <property type="match status" value="1"/>
</dbReference>
<dbReference type="InterPro" id="IPR012675">
    <property type="entry name" value="Beta-grasp_dom_sf"/>
</dbReference>
<dbReference type="Gene3D" id="3.10.20.30">
    <property type="match status" value="1"/>
</dbReference>
<evidence type="ECO:0000259" key="8">
    <source>
        <dbReference type="PROSITE" id="PS51085"/>
    </source>
</evidence>
<dbReference type="Proteomes" id="UP001515100">
    <property type="component" value="Unassembled WGS sequence"/>
</dbReference>
<dbReference type="PROSITE" id="PS51384">
    <property type="entry name" value="FAD_FR"/>
    <property type="match status" value="1"/>
</dbReference>
<reference evidence="10" key="1">
    <citation type="submission" date="2019-09" db="EMBL/GenBank/DDBJ databases">
        <authorList>
            <person name="Li J."/>
        </authorList>
    </citation>
    <scope>NUCLEOTIDE SEQUENCE [LARGE SCALE GENOMIC DNA]</scope>
    <source>
        <strain evidence="10">NRBC 14897</strain>
    </source>
</reference>
<dbReference type="InterPro" id="IPR017938">
    <property type="entry name" value="Riboflavin_synthase-like_b-brl"/>
</dbReference>
<evidence type="ECO:0000313" key="11">
    <source>
        <dbReference type="Proteomes" id="UP001515100"/>
    </source>
</evidence>
<dbReference type="InterPro" id="IPR017927">
    <property type="entry name" value="FAD-bd_FR_type"/>
</dbReference>
<evidence type="ECO:0000259" key="9">
    <source>
        <dbReference type="PROSITE" id="PS51384"/>
    </source>
</evidence>
<keyword evidence="4" id="KW-0479">Metal-binding</keyword>
<dbReference type="CDD" id="cd00207">
    <property type="entry name" value="fer2"/>
    <property type="match status" value="1"/>
</dbReference>
<dbReference type="Gene3D" id="3.40.50.80">
    <property type="entry name" value="Nucleotide-binding domain of ferredoxin-NADP reductase (FNR) module"/>
    <property type="match status" value="1"/>
</dbReference>
<gene>
    <name evidence="10" type="ORF">ESP62_018490</name>
</gene>